<dbReference type="PROSITE" id="PS50826">
    <property type="entry name" value="RUN"/>
    <property type="match status" value="1"/>
</dbReference>
<feature type="domain" description="PDZ" evidence="1">
    <location>
        <begin position="205"/>
        <end position="249"/>
    </location>
</feature>
<gene>
    <name evidence="3" type="ORF">GDO86_004380</name>
</gene>
<dbReference type="Proteomes" id="UP000812440">
    <property type="component" value="Chromosome 2"/>
</dbReference>
<evidence type="ECO:0000313" key="4">
    <source>
        <dbReference type="Proteomes" id="UP000812440"/>
    </source>
</evidence>
<proteinExistence type="predicted"/>
<dbReference type="SUPFAM" id="SSF140741">
    <property type="entry name" value="RUN domain-like"/>
    <property type="match status" value="1"/>
</dbReference>
<organism evidence="3 4">
    <name type="scientific">Hymenochirus boettgeri</name>
    <name type="common">Congo dwarf clawed frog</name>
    <dbReference type="NCBI Taxonomy" id="247094"/>
    <lineage>
        <taxon>Eukaryota</taxon>
        <taxon>Metazoa</taxon>
        <taxon>Chordata</taxon>
        <taxon>Craniata</taxon>
        <taxon>Vertebrata</taxon>
        <taxon>Euteleostomi</taxon>
        <taxon>Amphibia</taxon>
        <taxon>Batrachia</taxon>
        <taxon>Anura</taxon>
        <taxon>Pipoidea</taxon>
        <taxon>Pipidae</taxon>
        <taxon>Pipinae</taxon>
        <taxon>Hymenochirus</taxon>
    </lineage>
</organism>
<dbReference type="InterPro" id="IPR001478">
    <property type="entry name" value="PDZ"/>
</dbReference>
<name>A0A8T2K7L7_9PIPI</name>
<dbReference type="PROSITE" id="PS50106">
    <property type="entry name" value="PDZ"/>
    <property type="match status" value="1"/>
</dbReference>
<dbReference type="PANTHER" id="PTHR46753">
    <property type="entry name" value="FYVE AND COILED-COIL DOMAIN-CONTAINING PROTEIN 1"/>
    <property type="match status" value="1"/>
</dbReference>
<dbReference type="AlphaFoldDB" id="A0A8T2K7L7"/>
<accession>A0A8T2K7L7</accession>
<comment type="caution">
    <text evidence="3">The sequence shown here is derived from an EMBL/GenBank/DDBJ whole genome shotgun (WGS) entry which is preliminary data.</text>
</comment>
<evidence type="ECO:0000313" key="3">
    <source>
        <dbReference type="EMBL" id="KAG8452568.1"/>
    </source>
</evidence>
<protein>
    <recommendedName>
        <fullName evidence="5">RUN domain-containing protein</fullName>
    </recommendedName>
</protein>
<evidence type="ECO:0000259" key="1">
    <source>
        <dbReference type="PROSITE" id="PS50106"/>
    </source>
</evidence>
<dbReference type="InterPro" id="IPR004012">
    <property type="entry name" value="Run_dom"/>
</dbReference>
<evidence type="ECO:0008006" key="5">
    <source>
        <dbReference type="Google" id="ProtNLM"/>
    </source>
</evidence>
<reference evidence="3" key="1">
    <citation type="thesis" date="2020" institute="ProQuest LLC" country="789 East Eisenhower Parkway, Ann Arbor, MI, USA">
        <title>Comparative Genomics and Chromosome Evolution.</title>
        <authorList>
            <person name="Mudd A.B."/>
        </authorList>
    </citation>
    <scope>NUCLEOTIDE SEQUENCE</scope>
    <source>
        <strain evidence="3">Female2</strain>
        <tissue evidence="3">Blood</tissue>
    </source>
</reference>
<dbReference type="OrthoDB" id="9044749at2759"/>
<evidence type="ECO:0000259" key="2">
    <source>
        <dbReference type="PROSITE" id="PS50826"/>
    </source>
</evidence>
<dbReference type="CDD" id="cd00136">
    <property type="entry name" value="PDZ_canonical"/>
    <property type="match status" value="1"/>
</dbReference>
<dbReference type="CDD" id="cd17682">
    <property type="entry name" value="RUN_RUFY4_like"/>
    <property type="match status" value="1"/>
</dbReference>
<sequence length="406" mass="46024">MPSYQGKPNTGIMTPGYLVKCLAVILLPSVSVCVLNLHAAGPEPITDDCPHVICLCETLEMILRKGLKSGVLGLKRRDYWHWIEELPQQDTCGRLSHLSVMIEKTGACPKMLTAQGRGRYFLRLSLNRKYLAATVQHLLHTQKLLEWYDPLLSVMGNEEYLEPFLSLLLVTSERKFALDLQNSSFLDESWVLPVCGVYQTVPCRELGMVLRYLEGRVFVVEVLPGSQAEVDEVVLSGDIIDEINGVSLRYAYNGQAGTILSRLKGEPLIFGLIRWRWKDGKIFHPLIPYVKCVQEKVPTFQLQEHPKNQESNEERLQQDGRLMYDLQYLGMADVGTFGGKEVLDIGITKVQQLNCPPKEVLFDVKETEVRIQDKASQEVIFCYLYPDISSVGRRLDNKKIFALCTT</sequence>
<keyword evidence="4" id="KW-1185">Reference proteome</keyword>
<dbReference type="InterPro" id="IPR036034">
    <property type="entry name" value="PDZ_sf"/>
</dbReference>
<dbReference type="SMART" id="SM00228">
    <property type="entry name" value="PDZ"/>
    <property type="match status" value="1"/>
</dbReference>
<dbReference type="SUPFAM" id="SSF50156">
    <property type="entry name" value="PDZ domain-like"/>
    <property type="match status" value="1"/>
</dbReference>
<dbReference type="InterPro" id="IPR037213">
    <property type="entry name" value="Run_dom_sf"/>
</dbReference>
<dbReference type="Gene3D" id="2.30.42.10">
    <property type="match status" value="1"/>
</dbReference>
<dbReference type="SUPFAM" id="SSF50729">
    <property type="entry name" value="PH domain-like"/>
    <property type="match status" value="1"/>
</dbReference>
<dbReference type="PANTHER" id="PTHR46753:SF3">
    <property type="entry name" value="PDZ DOMAIN-CONTAINING PROTEIN"/>
    <property type="match status" value="1"/>
</dbReference>
<dbReference type="InterPro" id="IPR011993">
    <property type="entry name" value="PH-like_dom_sf"/>
</dbReference>
<dbReference type="Pfam" id="PF02759">
    <property type="entry name" value="RUN"/>
    <property type="match status" value="1"/>
</dbReference>
<feature type="domain" description="RUN" evidence="2">
    <location>
        <begin position="46"/>
        <end position="183"/>
    </location>
</feature>
<dbReference type="Gene3D" id="2.30.29.30">
    <property type="entry name" value="Pleckstrin-homology domain (PH domain)/Phosphotyrosine-binding domain (PTB)"/>
    <property type="match status" value="1"/>
</dbReference>
<dbReference type="EMBL" id="JAACNH010000002">
    <property type="protein sequence ID" value="KAG8452568.1"/>
    <property type="molecule type" value="Genomic_DNA"/>
</dbReference>
<dbReference type="Gene3D" id="1.20.58.900">
    <property type="match status" value="1"/>
</dbReference>